<evidence type="ECO:0000256" key="2">
    <source>
        <dbReference type="ARBA" id="ARBA00022737"/>
    </source>
</evidence>
<dbReference type="GO" id="GO:0005634">
    <property type="term" value="C:nucleus"/>
    <property type="evidence" value="ECO:0007669"/>
    <property type="project" value="UniProtKB-ARBA"/>
</dbReference>
<evidence type="ECO:0000313" key="8">
    <source>
        <dbReference type="Proteomes" id="UP001162131"/>
    </source>
</evidence>
<feature type="domain" description="C2H2-type" evidence="6">
    <location>
        <begin position="46"/>
        <end position="73"/>
    </location>
</feature>
<proteinExistence type="predicted"/>
<evidence type="ECO:0000259" key="6">
    <source>
        <dbReference type="PROSITE" id="PS50157"/>
    </source>
</evidence>
<dbReference type="EMBL" id="CAJZBQ010000013">
    <property type="protein sequence ID" value="CAG9315305.1"/>
    <property type="molecule type" value="Genomic_DNA"/>
</dbReference>
<evidence type="ECO:0000313" key="7">
    <source>
        <dbReference type="EMBL" id="CAG9315305.1"/>
    </source>
</evidence>
<dbReference type="GO" id="GO:0008270">
    <property type="term" value="F:zinc ion binding"/>
    <property type="evidence" value="ECO:0007669"/>
    <property type="project" value="UniProtKB-KW"/>
</dbReference>
<dbReference type="InterPro" id="IPR013087">
    <property type="entry name" value="Znf_C2H2_type"/>
</dbReference>
<sequence length="167" mass="19790">MKEGQKDKEFTSILYGCMENCCEKLFTTKFNLRRHIETAHKKTTEFTCLTCMKTFASKQNLCEHEYLHTGDKPFKCNDCHKLFRQLSQLSLHKRIHLKPTCGLNTMNFNKGIKERKWKVFNLNRFEEDEEKVQESVDNIVSTFPHLESNIDHLKLPKISENINNKDF</sequence>
<evidence type="ECO:0000256" key="1">
    <source>
        <dbReference type="ARBA" id="ARBA00022723"/>
    </source>
</evidence>
<name>A0AAU9IKG9_9CILI</name>
<dbReference type="GO" id="GO:0045944">
    <property type="term" value="P:positive regulation of transcription by RNA polymerase II"/>
    <property type="evidence" value="ECO:0007669"/>
    <property type="project" value="UniProtKB-ARBA"/>
</dbReference>
<dbReference type="PANTHER" id="PTHR19818">
    <property type="entry name" value="ZINC FINGER PROTEIN ZIC AND GLI"/>
    <property type="match status" value="1"/>
</dbReference>
<dbReference type="PANTHER" id="PTHR19818:SF139">
    <property type="entry name" value="PAIR-RULE PROTEIN ODD-PAIRED"/>
    <property type="match status" value="1"/>
</dbReference>
<keyword evidence="4" id="KW-0862">Zinc</keyword>
<dbReference type="SUPFAM" id="SSF57667">
    <property type="entry name" value="beta-beta-alpha zinc fingers"/>
    <property type="match status" value="2"/>
</dbReference>
<dbReference type="PROSITE" id="PS00028">
    <property type="entry name" value="ZINC_FINGER_C2H2_1"/>
    <property type="match status" value="3"/>
</dbReference>
<keyword evidence="3 5" id="KW-0863">Zinc-finger</keyword>
<keyword evidence="1" id="KW-0479">Metal-binding</keyword>
<dbReference type="Proteomes" id="UP001162131">
    <property type="component" value="Unassembled WGS sequence"/>
</dbReference>
<dbReference type="PROSITE" id="PS50157">
    <property type="entry name" value="ZINC_FINGER_C2H2_2"/>
    <property type="match status" value="3"/>
</dbReference>
<dbReference type="Pfam" id="PF00096">
    <property type="entry name" value="zf-C2H2"/>
    <property type="match status" value="1"/>
</dbReference>
<feature type="domain" description="C2H2-type" evidence="6">
    <location>
        <begin position="15"/>
        <end position="45"/>
    </location>
</feature>
<dbReference type="Gene3D" id="3.30.160.60">
    <property type="entry name" value="Classic Zinc Finger"/>
    <property type="match status" value="2"/>
</dbReference>
<dbReference type="GO" id="GO:0000981">
    <property type="term" value="F:DNA-binding transcription factor activity, RNA polymerase II-specific"/>
    <property type="evidence" value="ECO:0007669"/>
    <property type="project" value="TreeGrafter"/>
</dbReference>
<dbReference type="AlphaFoldDB" id="A0AAU9IKG9"/>
<comment type="caution">
    <text evidence="7">The sequence shown here is derived from an EMBL/GenBank/DDBJ whole genome shotgun (WGS) entry which is preliminary data.</text>
</comment>
<keyword evidence="2" id="KW-0677">Repeat</keyword>
<evidence type="ECO:0000256" key="5">
    <source>
        <dbReference type="PROSITE-ProRule" id="PRU00042"/>
    </source>
</evidence>
<feature type="domain" description="C2H2-type" evidence="6">
    <location>
        <begin position="74"/>
        <end position="96"/>
    </location>
</feature>
<evidence type="ECO:0000256" key="4">
    <source>
        <dbReference type="ARBA" id="ARBA00022833"/>
    </source>
</evidence>
<accession>A0AAU9IKG9</accession>
<keyword evidence="8" id="KW-1185">Reference proteome</keyword>
<evidence type="ECO:0000256" key="3">
    <source>
        <dbReference type="ARBA" id="ARBA00022771"/>
    </source>
</evidence>
<dbReference type="InterPro" id="IPR050329">
    <property type="entry name" value="GLI_C2H2-zinc-finger"/>
</dbReference>
<dbReference type="SMART" id="SM00355">
    <property type="entry name" value="ZnF_C2H2"/>
    <property type="match status" value="3"/>
</dbReference>
<organism evidence="7 8">
    <name type="scientific">Blepharisma stoltei</name>
    <dbReference type="NCBI Taxonomy" id="1481888"/>
    <lineage>
        <taxon>Eukaryota</taxon>
        <taxon>Sar</taxon>
        <taxon>Alveolata</taxon>
        <taxon>Ciliophora</taxon>
        <taxon>Postciliodesmatophora</taxon>
        <taxon>Heterotrichea</taxon>
        <taxon>Heterotrichida</taxon>
        <taxon>Blepharismidae</taxon>
        <taxon>Blepharisma</taxon>
    </lineage>
</organism>
<reference evidence="7" key="1">
    <citation type="submission" date="2021-09" db="EMBL/GenBank/DDBJ databases">
        <authorList>
            <consortium name="AG Swart"/>
            <person name="Singh M."/>
            <person name="Singh A."/>
            <person name="Seah K."/>
            <person name="Emmerich C."/>
        </authorList>
    </citation>
    <scope>NUCLEOTIDE SEQUENCE</scope>
    <source>
        <strain evidence="7">ATCC30299</strain>
    </source>
</reference>
<protein>
    <recommendedName>
        <fullName evidence="6">C2H2-type domain-containing protein</fullName>
    </recommendedName>
</protein>
<dbReference type="InterPro" id="IPR036236">
    <property type="entry name" value="Znf_C2H2_sf"/>
</dbReference>
<dbReference type="FunFam" id="3.30.160.60:FF:000557">
    <property type="entry name" value="zinc finger and SCAN domain-containing protein 29"/>
    <property type="match status" value="1"/>
</dbReference>
<dbReference type="GO" id="GO:0000978">
    <property type="term" value="F:RNA polymerase II cis-regulatory region sequence-specific DNA binding"/>
    <property type="evidence" value="ECO:0007669"/>
    <property type="project" value="TreeGrafter"/>
</dbReference>
<gene>
    <name evidence="7" type="ORF">BSTOLATCC_MIC13079</name>
</gene>